<keyword evidence="6" id="KW-0408">Iron</keyword>
<organism evidence="17 18">
    <name type="scientific">Zhongshania marina</name>
    <dbReference type="NCBI Taxonomy" id="2304603"/>
    <lineage>
        <taxon>Bacteria</taxon>
        <taxon>Pseudomonadati</taxon>
        <taxon>Pseudomonadota</taxon>
        <taxon>Gammaproteobacteria</taxon>
        <taxon>Cellvibrionales</taxon>
        <taxon>Spongiibacteraceae</taxon>
        <taxon>Zhongshania</taxon>
    </lineage>
</organism>
<dbReference type="Pfam" id="PF00593">
    <property type="entry name" value="TonB_dep_Rec_b-barrel"/>
    <property type="match status" value="1"/>
</dbReference>
<keyword evidence="4" id="KW-0410">Iron transport</keyword>
<dbReference type="EMBL" id="PQGG01000028">
    <property type="protein sequence ID" value="POP52522.1"/>
    <property type="molecule type" value="Genomic_DNA"/>
</dbReference>
<keyword evidence="7" id="KW-0406">Ion transport</keyword>
<evidence type="ECO:0000256" key="11">
    <source>
        <dbReference type="PROSITE-ProRule" id="PRU01360"/>
    </source>
</evidence>
<sequence>MIKKATLLSTISLTAMQSALVYAAPQLEEVIVTAQIRAQSLQDVPVSVSAISGEKMMEAGLSKIEDLQAYVPNFTMTESSIGTDIYIRGIGSGENQGFEQSVGMYVDGIYYGRAQLARAPFLDLERVEILRGPQNILLGKNSIAGAINIGTASPSNEAEFFVQGTYEPDLNEQVIDFVASGPINDELTARFAMRQRHTDGFVKNQVLNRDEAERNEATYRLKFSWDAGSDFDAKLKLEMGSFDVVGRQSEILTDYPSDSDIFLFTDRTYGEILNDTVFPDLGAVGGLLGSLPAGIRNLIQLQPNGSILNMQADDSVLDSKADRKRSSNGDFSNNDTQNITVNMNWYSNGNTFTSITGYMAYQYDEECDCDFTGAPLFQVVFEEEYEQYSQEFRWVSAPGENFDLIAGTYFQYNELYFFDSIVLPSTLIPQLINAADILEGGARGDIDPGANGSTGFELLGIGDAGNSLIDIRSPRDFKSDSIIASAFIQGTWIMTDTLRLTLGGRYTYEKKSGSRKLEFGLPDGSILPIGETDTAAAVTFAAERHDLAGKRSESQFAPLLNLQWDVNDEAMAYFSARRGFKSGGYDARSNSSPSADPTPTNPTATSANPRVLIGSFEFEEERATSYELGLKTTLFDGIAELNSALFYTQFDNLQVSVFDGTLGFNVGNAAGAVTQGMEFDGRVALSEHIILGAGLAFLDFEFQDHKFGTCIQDQLPDNPNGINCDYSGKTNQYAADYSGNILLGYEREIANTLILRANLDAIFSDEYHPSPNLDDRVKQDAFIQYNGRISLSSNDGQWEVALLGKNLSDELIILYAVDTPVAKKVIAGTTTHHGFTNPPRTFALQASYRW</sequence>
<comment type="caution">
    <text evidence="17">The sequence shown here is derived from an EMBL/GenBank/DDBJ whole genome shotgun (WGS) entry which is preliminary data.</text>
</comment>
<keyword evidence="8 12" id="KW-0798">TonB box</keyword>
<keyword evidence="17" id="KW-0675">Receptor</keyword>
<evidence type="ECO:0000256" key="12">
    <source>
        <dbReference type="RuleBase" id="RU003357"/>
    </source>
</evidence>
<evidence type="ECO:0000256" key="4">
    <source>
        <dbReference type="ARBA" id="ARBA00022496"/>
    </source>
</evidence>
<dbReference type="GO" id="GO:0009279">
    <property type="term" value="C:cell outer membrane"/>
    <property type="evidence" value="ECO:0007669"/>
    <property type="project" value="UniProtKB-SubCell"/>
</dbReference>
<evidence type="ECO:0000313" key="18">
    <source>
        <dbReference type="Proteomes" id="UP000237222"/>
    </source>
</evidence>
<keyword evidence="3 11" id="KW-1134">Transmembrane beta strand</keyword>
<evidence type="ECO:0000256" key="13">
    <source>
        <dbReference type="SAM" id="MobiDB-lite"/>
    </source>
</evidence>
<dbReference type="GO" id="GO:0006826">
    <property type="term" value="P:iron ion transport"/>
    <property type="evidence" value="ECO:0007669"/>
    <property type="project" value="UniProtKB-KW"/>
</dbReference>
<evidence type="ECO:0000256" key="8">
    <source>
        <dbReference type="ARBA" id="ARBA00023077"/>
    </source>
</evidence>
<dbReference type="Gene3D" id="2.40.170.20">
    <property type="entry name" value="TonB-dependent receptor, beta-barrel domain"/>
    <property type="match status" value="3"/>
</dbReference>
<dbReference type="InterPro" id="IPR036942">
    <property type="entry name" value="Beta-barrel_TonB_sf"/>
</dbReference>
<comment type="similarity">
    <text evidence="11 12">Belongs to the TonB-dependent receptor family.</text>
</comment>
<dbReference type="SUPFAM" id="SSF56935">
    <property type="entry name" value="Porins"/>
    <property type="match status" value="1"/>
</dbReference>
<protein>
    <submittedName>
        <fullName evidence="17">TonB-dependent receptor</fullName>
    </submittedName>
</protein>
<evidence type="ECO:0000256" key="1">
    <source>
        <dbReference type="ARBA" id="ARBA00004571"/>
    </source>
</evidence>
<accession>A0A2S4HEV9</accession>
<evidence type="ECO:0000256" key="3">
    <source>
        <dbReference type="ARBA" id="ARBA00022452"/>
    </source>
</evidence>
<gene>
    <name evidence="17" type="ORF">C0068_11935</name>
</gene>
<keyword evidence="5 11" id="KW-0812">Transmembrane</keyword>
<evidence type="ECO:0000256" key="2">
    <source>
        <dbReference type="ARBA" id="ARBA00022448"/>
    </source>
</evidence>
<dbReference type="InterPro" id="IPR039426">
    <property type="entry name" value="TonB-dep_rcpt-like"/>
</dbReference>
<keyword evidence="2 11" id="KW-0813">Transport</keyword>
<keyword evidence="14" id="KW-0732">Signal</keyword>
<dbReference type="PROSITE" id="PS52016">
    <property type="entry name" value="TONB_DEPENDENT_REC_3"/>
    <property type="match status" value="1"/>
</dbReference>
<dbReference type="Pfam" id="PF07715">
    <property type="entry name" value="Plug"/>
    <property type="match status" value="1"/>
</dbReference>
<dbReference type="RefSeq" id="WP_103684704.1">
    <property type="nucleotide sequence ID" value="NZ_PQGG01000028.1"/>
</dbReference>
<keyword evidence="9 11" id="KW-0472">Membrane</keyword>
<dbReference type="AlphaFoldDB" id="A0A2S4HEV9"/>
<feature type="domain" description="TonB-dependent receptor-like beta-barrel" evidence="15">
    <location>
        <begin position="318"/>
        <end position="807"/>
    </location>
</feature>
<evidence type="ECO:0000313" key="17">
    <source>
        <dbReference type="EMBL" id="POP52522.1"/>
    </source>
</evidence>
<feature type="chain" id="PRO_5015484168" evidence="14">
    <location>
        <begin position="24"/>
        <end position="850"/>
    </location>
</feature>
<feature type="domain" description="TonB-dependent receptor plug" evidence="16">
    <location>
        <begin position="41"/>
        <end position="146"/>
    </location>
</feature>
<feature type="signal peptide" evidence="14">
    <location>
        <begin position="1"/>
        <end position="23"/>
    </location>
</feature>
<evidence type="ECO:0000256" key="5">
    <source>
        <dbReference type="ARBA" id="ARBA00022692"/>
    </source>
</evidence>
<feature type="region of interest" description="Disordered" evidence="13">
    <location>
        <begin position="584"/>
        <end position="608"/>
    </location>
</feature>
<comment type="subcellular location">
    <subcellularLocation>
        <location evidence="1 11">Cell outer membrane</location>
        <topology evidence="1 11">Multi-pass membrane protein</topology>
    </subcellularLocation>
</comment>
<evidence type="ECO:0000256" key="6">
    <source>
        <dbReference type="ARBA" id="ARBA00023004"/>
    </source>
</evidence>
<dbReference type="PANTHER" id="PTHR32552:SF81">
    <property type="entry name" value="TONB-DEPENDENT OUTER MEMBRANE RECEPTOR"/>
    <property type="match status" value="1"/>
</dbReference>
<proteinExistence type="inferred from homology"/>
<evidence type="ECO:0000256" key="14">
    <source>
        <dbReference type="SAM" id="SignalP"/>
    </source>
</evidence>
<reference evidence="17" key="1">
    <citation type="submission" date="2018-01" db="EMBL/GenBank/DDBJ databases">
        <authorList>
            <person name="Yu X.-D."/>
        </authorList>
    </citation>
    <scope>NUCLEOTIDE SEQUENCE</scope>
    <source>
        <strain evidence="17">ZX-21</strain>
    </source>
</reference>
<dbReference type="InterPro" id="IPR000531">
    <property type="entry name" value="Beta-barrel_TonB"/>
</dbReference>
<evidence type="ECO:0000259" key="16">
    <source>
        <dbReference type="Pfam" id="PF07715"/>
    </source>
</evidence>
<evidence type="ECO:0000256" key="9">
    <source>
        <dbReference type="ARBA" id="ARBA00023136"/>
    </source>
</evidence>
<name>A0A2S4HEV9_9GAMM</name>
<dbReference type="Proteomes" id="UP000237222">
    <property type="component" value="Unassembled WGS sequence"/>
</dbReference>
<dbReference type="OrthoDB" id="7051185at2"/>
<evidence type="ECO:0000256" key="10">
    <source>
        <dbReference type="ARBA" id="ARBA00023237"/>
    </source>
</evidence>
<evidence type="ECO:0000259" key="15">
    <source>
        <dbReference type="Pfam" id="PF00593"/>
    </source>
</evidence>
<feature type="compositionally biased region" description="Low complexity" evidence="13">
    <location>
        <begin position="589"/>
        <end position="608"/>
    </location>
</feature>
<dbReference type="InterPro" id="IPR012910">
    <property type="entry name" value="Plug_dom"/>
</dbReference>
<keyword evidence="10 11" id="KW-0998">Cell outer membrane</keyword>
<evidence type="ECO:0000256" key="7">
    <source>
        <dbReference type="ARBA" id="ARBA00023065"/>
    </source>
</evidence>
<dbReference type="PANTHER" id="PTHR32552">
    <property type="entry name" value="FERRICHROME IRON RECEPTOR-RELATED"/>
    <property type="match status" value="1"/>
</dbReference>